<dbReference type="GO" id="GO:0004497">
    <property type="term" value="F:monooxygenase activity"/>
    <property type="evidence" value="ECO:0007669"/>
    <property type="project" value="UniProtKB-KW"/>
</dbReference>
<name>A0AAD2H9E6_9AGAR</name>
<keyword evidence="13" id="KW-1185">Reference proteome</keyword>
<evidence type="ECO:0000313" key="13">
    <source>
        <dbReference type="Proteomes" id="UP001295794"/>
    </source>
</evidence>
<dbReference type="AlphaFoldDB" id="A0AAD2H9E6"/>
<keyword evidence="7" id="KW-1133">Transmembrane helix</keyword>
<evidence type="ECO:0000256" key="2">
    <source>
        <dbReference type="ARBA" id="ARBA00004167"/>
    </source>
</evidence>
<gene>
    <name evidence="12" type="ORF">MYCIT1_LOCUS17496</name>
</gene>
<dbReference type="GO" id="GO:0016020">
    <property type="term" value="C:membrane"/>
    <property type="evidence" value="ECO:0007669"/>
    <property type="project" value="UniProtKB-SubCell"/>
</dbReference>
<evidence type="ECO:0000256" key="6">
    <source>
        <dbReference type="ARBA" id="ARBA00022723"/>
    </source>
</evidence>
<accession>A0AAD2H9E6</accession>
<sequence length="250" mass="28619">MWEWLEKIYIRFGPIVTLNFAGDDYILLSDPEDAEALLFKRSATFSGRPQSIFAAKYRSNNKRMLLLPHGDDLKKQRAVFKLLLRPKALVSHRPRIEQHTTKLLLDLIDGPQDPGKYREHLYRFTAGLIMRITYGSGLIGADEDLKAILDSNDSFNLDALPGAHLVDSFPILDRLPDWLAPWRADAKRKHIEELDLFARLATQVQERRHAGDIDAQESFVASVWDAQEKQQIDSETVAYVRVSNVLHLIC</sequence>
<evidence type="ECO:0000256" key="8">
    <source>
        <dbReference type="ARBA" id="ARBA00023002"/>
    </source>
</evidence>
<proteinExistence type="inferred from homology"/>
<dbReference type="InterPro" id="IPR036396">
    <property type="entry name" value="Cyt_P450_sf"/>
</dbReference>
<dbReference type="Pfam" id="PF00067">
    <property type="entry name" value="p450"/>
    <property type="match status" value="1"/>
</dbReference>
<comment type="caution">
    <text evidence="12">The sequence shown here is derived from an EMBL/GenBank/DDBJ whole genome shotgun (WGS) entry which is preliminary data.</text>
</comment>
<comment type="subcellular location">
    <subcellularLocation>
        <location evidence="2">Membrane</location>
        <topology evidence="2">Single-pass membrane protein</topology>
    </subcellularLocation>
</comment>
<comment type="cofactor">
    <cofactor evidence="1">
        <name>heme</name>
        <dbReference type="ChEBI" id="CHEBI:30413"/>
    </cofactor>
</comment>
<dbReference type="Gene3D" id="1.10.630.10">
    <property type="entry name" value="Cytochrome P450"/>
    <property type="match status" value="1"/>
</dbReference>
<dbReference type="PANTHER" id="PTHR46300">
    <property type="entry name" value="P450, PUTATIVE (EUROFUNG)-RELATED-RELATED"/>
    <property type="match status" value="1"/>
</dbReference>
<keyword evidence="5" id="KW-0812">Transmembrane</keyword>
<dbReference type="GO" id="GO:0020037">
    <property type="term" value="F:heme binding"/>
    <property type="evidence" value="ECO:0007669"/>
    <property type="project" value="InterPro"/>
</dbReference>
<dbReference type="InterPro" id="IPR050364">
    <property type="entry name" value="Cytochrome_P450_fung"/>
</dbReference>
<dbReference type="EMBL" id="CAVNYO010000180">
    <property type="protein sequence ID" value="CAK5272008.1"/>
    <property type="molecule type" value="Genomic_DNA"/>
</dbReference>
<evidence type="ECO:0000256" key="1">
    <source>
        <dbReference type="ARBA" id="ARBA00001971"/>
    </source>
</evidence>
<keyword evidence="10" id="KW-0503">Monooxygenase</keyword>
<evidence type="ECO:0000256" key="10">
    <source>
        <dbReference type="ARBA" id="ARBA00023033"/>
    </source>
</evidence>
<evidence type="ECO:0000256" key="3">
    <source>
        <dbReference type="ARBA" id="ARBA00010617"/>
    </source>
</evidence>
<dbReference type="GO" id="GO:0016705">
    <property type="term" value="F:oxidoreductase activity, acting on paired donors, with incorporation or reduction of molecular oxygen"/>
    <property type="evidence" value="ECO:0007669"/>
    <property type="project" value="InterPro"/>
</dbReference>
<keyword evidence="6" id="KW-0479">Metal-binding</keyword>
<evidence type="ECO:0000256" key="5">
    <source>
        <dbReference type="ARBA" id="ARBA00022692"/>
    </source>
</evidence>
<dbReference type="PANTHER" id="PTHR46300:SF2">
    <property type="entry name" value="CYTOCHROME P450 MONOOXYGENASE ALNH-RELATED"/>
    <property type="match status" value="1"/>
</dbReference>
<dbReference type="SUPFAM" id="SSF48264">
    <property type="entry name" value="Cytochrome P450"/>
    <property type="match status" value="1"/>
</dbReference>
<evidence type="ECO:0000313" key="12">
    <source>
        <dbReference type="EMBL" id="CAK5272008.1"/>
    </source>
</evidence>
<evidence type="ECO:0000256" key="4">
    <source>
        <dbReference type="ARBA" id="ARBA00022617"/>
    </source>
</evidence>
<evidence type="ECO:0000256" key="7">
    <source>
        <dbReference type="ARBA" id="ARBA00022989"/>
    </source>
</evidence>
<dbReference type="Proteomes" id="UP001295794">
    <property type="component" value="Unassembled WGS sequence"/>
</dbReference>
<organism evidence="12 13">
    <name type="scientific">Mycena citricolor</name>
    <dbReference type="NCBI Taxonomy" id="2018698"/>
    <lineage>
        <taxon>Eukaryota</taxon>
        <taxon>Fungi</taxon>
        <taxon>Dikarya</taxon>
        <taxon>Basidiomycota</taxon>
        <taxon>Agaricomycotina</taxon>
        <taxon>Agaricomycetes</taxon>
        <taxon>Agaricomycetidae</taxon>
        <taxon>Agaricales</taxon>
        <taxon>Marasmiineae</taxon>
        <taxon>Mycenaceae</taxon>
        <taxon>Mycena</taxon>
    </lineage>
</organism>
<dbReference type="GO" id="GO:0005506">
    <property type="term" value="F:iron ion binding"/>
    <property type="evidence" value="ECO:0007669"/>
    <property type="project" value="InterPro"/>
</dbReference>
<evidence type="ECO:0008006" key="14">
    <source>
        <dbReference type="Google" id="ProtNLM"/>
    </source>
</evidence>
<evidence type="ECO:0000256" key="11">
    <source>
        <dbReference type="ARBA" id="ARBA00023136"/>
    </source>
</evidence>
<comment type="similarity">
    <text evidence="3">Belongs to the cytochrome P450 family.</text>
</comment>
<reference evidence="12" key="1">
    <citation type="submission" date="2023-11" db="EMBL/GenBank/DDBJ databases">
        <authorList>
            <person name="De Vega J J."/>
            <person name="De Vega J J."/>
        </authorList>
    </citation>
    <scope>NUCLEOTIDE SEQUENCE</scope>
</reference>
<protein>
    <recommendedName>
        <fullName evidence="14">Cytochrome P450</fullName>
    </recommendedName>
</protein>
<keyword evidence="4" id="KW-0349">Heme</keyword>
<evidence type="ECO:0000256" key="9">
    <source>
        <dbReference type="ARBA" id="ARBA00023004"/>
    </source>
</evidence>
<keyword evidence="11" id="KW-0472">Membrane</keyword>
<keyword evidence="8" id="KW-0560">Oxidoreductase</keyword>
<keyword evidence="9" id="KW-0408">Iron</keyword>
<dbReference type="InterPro" id="IPR001128">
    <property type="entry name" value="Cyt_P450"/>
</dbReference>